<organism evidence="2 3">
    <name type="scientific">Roridomyces roridus</name>
    <dbReference type="NCBI Taxonomy" id="1738132"/>
    <lineage>
        <taxon>Eukaryota</taxon>
        <taxon>Fungi</taxon>
        <taxon>Dikarya</taxon>
        <taxon>Basidiomycota</taxon>
        <taxon>Agaricomycotina</taxon>
        <taxon>Agaricomycetes</taxon>
        <taxon>Agaricomycetidae</taxon>
        <taxon>Agaricales</taxon>
        <taxon>Marasmiineae</taxon>
        <taxon>Mycenaceae</taxon>
        <taxon>Roridomyces</taxon>
    </lineage>
</organism>
<sequence length="274" mass="29880">MEDRPCVAQFSDGEECGCARLRLADNAKRSLCKTCGHRAGQHPELNVPEETVSSIVEQVKSKYNEKQGLALAERESRSGMRTKAPSTQPSHCSPRSPSLCQLSPKAPLSRHHRSPKAPESPQRPSFFGSMASLSCRRGPISGKVVGACGQGNSNPSGRCSQDVVDLFSQHLPKPMAYFDSLGETSFSSGDGEKVNAPMWVLLARRKQAFQVVPVVQPQALDLSKSRVVIGTGAAVSRYIVICEGFSNCFKQVKQTHLSIQRPGSRFLRRSKRNG</sequence>
<dbReference type="EMBL" id="JARKIF010000010">
    <property type="protein sequence ID" value="KAJ7628784.1"/>
    <property type="molecule type" value="Genomic_DNA"/>
</dbReference>
<gene>
    <name evidence="2" type="ORF">FB45DRAFT_919244</name>
</gene>
<evidence type="ECO:0000313" key="3">
    <source>
        <dbReference type="Proteomes" id="UP001221142"/>
    </source>
</evidence>
<accession>A0AAD7BRQ4</accession>
<evidence type="ECO:0000256" key="1">
    <source>
        <dbReference type="SAM" id="MobiDB-lite"/>
    </source>
</evidence>
<comment type="caution">
    <text evidence="2">The sequence shown here is derived from an EMBL/GenBank/DDBJ whole genome shotgun (WGS) entry which is preliminary data.</text>
</comment>
<keyword evidence="3" id="KW-1185">Reference proteome</keyword>
<reference evidence="2" key="1">
    <citation type="submission" date="2023-03" db="EMBL/GenBank/DDBJ databases">
        <title>Massive genome expansion in bonnet fungi (Mycena s.s.) driven by repeated elements and novel gene families across ecological guilds.</title>
        <authorList>
            <consortium name="Lawrence Berkeley National Laboratory"/>
            <person name="Harder C.B."/>
            <person name="Miyauchi S."/>
            <person name="Viragh M."/>
            <person name="Kuo A."/>
            <person name="Thoen E."/>
            <person name="Andreopoulos B."/>
            <person name="Lu D."/>
            <person name="Skrede I."/>
            <person name="Drula E."/>
            <person name="Henrissat B."/>
            <person name="Morin E."/>
            <person name="Kohler A."/>
            <person name="Barry K."/>
            <person name="LaButti K."/>
            <person name="Morin E."/>
            <person name="Salamov A."/>
            <person name="Lipzen A."/>
            <person name="Mereny Z."/>
            <person name="Hegedus B."/>
            <person name="Baldrian P."/>
            <person name="Stursova M."/>
            <person name="Weitz H."/>
            <person name="Taylor A."/>
            <person name="Grigoriev I.V."/>
            <person name="Nagy L.G."/>
            <person name="Martin F."/>
            <person name="Kauserud H."/>
        </authorList>
    </citation>
    <scope>NUCLEOTIDE SEQUENCE</scope>
    <source>
        <strain evidence="2">9284</strain>
    </source>
</reference>
<evidence type="ECO:0000313" key="2">
    <source>
        <dbReference type="EMBL" id="KAJ7628784.1"/>
    </source>
</evidence>
<feature type="region of interest" description="Disordered" evidence="1">
    <location>
        <begin position="72"/>
        <end position="125"/>
    </location>
</feature>
<name>A0AAD7BRQ4_9AGAR</name>
<proteinExistence type="predicted"/>
<dbReference type="AlphaFoldDB" id="A0AAD7BRQ4"/>
<protein>
    <submittedName>
        <fullName evidence="2">Uncharacterized protein</fullName>
    </submittedName>
</protein>
<feature type="compositionally biased region" description="Polar residues" evidence="1">
    <location>
        <begin position="84"/>
        <end position="101"/>
    </location>
</feature>
<dbReference type="Proteomes" id="UP001221142">
    <property type="component" value="Unassembled WGS sequence"/>
</dbReference>